<evidence type="ECO:0000313" key="5">
    <source>
        <dbReference type="EMBL" id="OWU69903.1"/>
    </source>
</evidence>
<dbReference type="SMART" id="SM01130">
    <property type="entry name" value="DHDPS"/>
    <property type="match status" value="1"/>
</dbReference>
<feature type="active site" description="Proton donor/acceptor" evidence="3">
    <location>
        <position position="142"/>
    </location>
</feature>
<dbReference type="AlphaFoldDB" id="A0A225NHP1"/>
<dbReference type="RefSeq" id="WP_088652037.1">
    <property type="nucleotide sequence ID" value="NZ_AQQR01000014.1"/>
</dbReference>
<evidence type="ECO:0000256" key="2">
    <source>
        <dbReference type="PIRNR" id="PIRNR001365"/>
    </source>
</evidence>
<proteinExistence type="inferred from homology"/>
<accession>A0A225NHP1</accession>
<dbReference type="SUPFAM" id="SSF51569">
    <property type="entry name" value="Aldolase"/>
    <property type="match status" value="1"/>
</dbReference>
<dbReference type="Gene3D" id="3.20.20.70">
    <property type="entry name" value="Aldolase class I"/>
    <property type="match status" value="1"/>
</dbReference>
<keyword evidence="6" id="KW-1185">Reference proteome</keyword>
<feature type="active site" description="Schiff-base intermediate with substrate" evidence="3">
    <location>
        <position position="172"/>
    </location>
</feature>
<organism evidence="5 6">
    <name type="scientific">Marinibacterium profundimaris</name>
    <dbReference type="NCBI Taxonomy" id="1679460"/>
    <lineage>
        <taxon>Bacteria</taxon>
        <taxon>Pseudomonadati</taxon>
        <taxon>Pseudomonadota</taxon>
        <taxon>Alphaproteobacteria</taxon>
        <taxon>Rhodobacterales</taxon>
        <taxon>Paracoccaceae</taxon>
        <taxon>Marinibacterium</taxon>
    </lineage>
</organism>
<dbReference type="OrthoDB" id="9782828at2"/>
<dbReference type="Proteomes" id="UP000215377">
    <property type="component" value="Unassembled WGS sequence"/>
</dbReference>
<dbReference type="CDD" id="cd00408">
    <property type="entry name" value="DHDPS-like"/>
    <property type="match status" value="1"/>
</dbReference>
<evidence type="ECO:0000256" key="1">
    <source>
        <dbReference type="ARBA" id="ARBA00023239"/>
    </source>
</evidence>
<feature type="binding site" evidence="4">
    <location>
        <position position="50"/>
    </location>
    <ligand>
        <name>pyruvate</name>
        <dbReference type="ChEBI" id="CHEBI:15361"/>
    </ligand>
</feature>
<comment type="similarity">
    <text evidence="2">Belongs to the DapA family.</text>
</comment>
<feature type="binding site" evidence="4">
    <location>
        <position position="213"/>
    </location>
    <ligand>
        <name>pyruvate</name>
        <dbReference type="ChEBI" id="CHEBI:15361"/>
    </ligand>
</feature>
<evidence type="ECO:0000256" key="4">
    <source>
        <dbReference type="PIRSR" id="PIRSR001365-2"/>
    </source>
</evidence>
<name>A0A225NHP1_9RHOB</name>
<reference evidence="5 6" key="1">
    <citation type="submission" date="2013-04" db="EMBL/GenBank/DDBJ databases">
        <title>Oceanicola sp. 22II1-22F33 Genome Sequencing.</title>
        <authorList>
            <person name="Lai Q."/>
            <person name="Li G."/>
            <person name="Shao Z."/>
        </authorList>
    </citation>
    <scope>NUCLEOTIDE SEQUENCE [LARGE SCALE GENOMIC DNA]</scope>
    <source>
        <strain evidence="5 6">22II1-22F33</strain>
    </source>
</reference>
<evidence type="ECO:0000256" key="3">
    <source>
        <dbReference type="PIRSR" id="PIRSR001365-1"/>
    </source>
</evidence>
<comment type="caution">
    <text evidence="5">The sequence shown here is derived from an EMBL/GenBank/DDBJ whole genome shotgun (WGS) entry which is preliminary data.</text>
</comment>
<dbReference type="EMBL" id="AQQR01000014">
    <property type="protein sequence ID" value="OWU69903.1"/>
    <property type="molecule type" value="Genomic_DNA"/>
</dbReference>
<dbReference type="InterPro" id="IPR002220">
    <property type="entry name" value="DapA-like"/>
</dbReference>
<dbReference type="PANTHER" id="PTHR12128:SF67">
    <property type="entry name" value="BLR3884 PROTEIN"/>
    <property type="match status" value="1"/>
</dbReference>
<protein>
    <submittedName>
        <fullName evidence="5">Dihydrodipicolinate synthase</fullName>
    </submittedName>
</protein>
<dbReference type="PIRSF" id="PIRSF001365">
    <property type="entry name" value="DHDPS"/>
    <property type="match status" value="1"/>
</dbReference>
<keyword evidence="1 2" id="KW-0456">Lyase</keyword>
<sequence>MPGPADLCGVIGAAITPVTADFEIDAPRLQAHCETMRAQGCIMTSVFGTTGEGASFSTDQKLAALAAMKAAGMDMSRQVPGVIASSLDDAARLARGYADLGCRAVLVLPPFYYAYDAPGGLGDFYAALVARAGVPDLQILLYNFPAFSGLLFTPDRVREVMDRVGDRIIGIKDSTGDLAAGKTLIQNFPDLAIFTGDDRILRRMVQAGGAGMIGGLPNAFPADCAALPDTPDDAALQATARRRIETVDGHGGLVALKGLVARLYDDPAFARTVPPLRPMAKDDLDRIGTALLDVCHASG</sequence>
<dbReference type="PANTHER" id="PTHR12128">
    <property type="entry name" value="DIHYDRODIPICOLINATE SYNTHASE"/>
    <property type="match status" value="1"/>
</dbReference>
<evidence type="ECO:0000313" key="6">
    <source>
        <dbReference type="Proteomes" id="UP000215377"/>
    </source>
</evidence>
<gene>
    <name evidence="5" type="ORF">ATO3_21830</name>
</gene>
<dbReference type="Pfam" id="PF00701">
    <property type="entry name" value="DHDPS"/>
    <property type="match status" value="1"/>
</dbReference>
<dbReference type="GO" id="GO:0008840">
    <property type="term" value="F:4-hydroxy-tetrahydrodipicolinate synthase activity"/>
    <property type="evidence" value="ECO:0007669"/>
    <property type="project" value="TreeGrafter"/>
</dbReference>
<dbReference type="InterPro" id="IPR013785">
    <property type="entry name" value="Aldolase_TIM"/>
</dbReference>